<name>A0ABN9X6J3_9DINO</name>
<evidence type="ECO:0000313" key="2">
    <source>
        <dbReference type="Proteomes" id="UP001189429"/>
    </source>
</evidence>
<organism evidence="1 2">
    <name type="scientific">Prorocentrum cordatum</name>
    <dbReference type="NCBI Taxonomy" id="2364126"/>
    <lineage>
        <taxon>Eukaryota</taxon>
        <taxon>Sar</taxon>
        <taxon>Alveolata</taxon>
        <taxon>Dinophyceae</taxon>
        <taxon>Prorocentrales</taxon>
        <taxon>Prorocentraceae</taxon>
        <taxon>Prorocentrum</taxon>
    </lineage>
</organism>
<reference evidence="1" key="1">
    <citation type="submission" date="2023-10" db="EMBL/GenBank/DDBJ databases">
        <authorList>
            <person name="Chen Y."/>
            <person name="Shah S."/>
            <person name="Dougan E. K."/>
            <person name="Thang M."/>
            <person name="Chan C."/>
        </authorList>
    </citation>
    <scope>NUCLEOTIDE SEQUENCE [LARGE SCALE GENOMIC DNA]</scope>
</reference>
<evidence type="ECO:0000313" key="1">
    <source>
        <dbReference type="EMBL" id="CAK0894906.1"/>
    </source>
</evidence>
<feature type="non-terminal residue" evidence="1">
    <location>
        <position position="50"/>
    </location>
</feature>
<gene>
    <name evidence="1" type="ORF">PCOR1329_LOCUS73806</name>
</gene>
<keyword evidence="2" id="KW-1185">Reference proteome</keyword>
<evidence type="ECO:0008006" key="3">
    <source>
        <dbReference type="Google" id="ProtNLM"/>
    </source>
</evidence>
<dbReference type="EMBL" id="CAUYUJ010019960">
    <property type="protein sequence ID" value="CAK0894906.1"/>
    <property type="molecule type" value="Genomic_DNA"/>
</dbReference>
<accession>A0ABN9X6J3</accession>
<dbReference type="Proteomes" id="UP001189429">
    <property type="component" value="Unassembled WGS sequence"/>
</dbReference>
<sequence>VKVRVIKLTKDRLELSIRQAGRKKASSFLVGQDVNGTVIRVQEDGVWVDI</sequence>
<feature type="non-terminal residue" evidence="1">
    <location>
        <position position="1"/>
    </location>
</feature>
<protein>
    <recommendedName>
        <fullName evidence="3">S1 motif domain-containing protein</fullName>
    </recommendedName>
</protein>
<proteinExistence type="predicted"/>
<comment type="caution">
    <text evidence="1">The sequence shown here is derived from an EMBL/GenBank/DDBJ whole genome shotgun (WGS) entry which is preliminary data.</text>
</comment>